<name>A0AAV4WPW0_CAEEX</name>
<proteinExistence type="predicted"/>
<dbReference type="AlphaFoldDB" id="A0AAV4WPW0"/>
<keyword evidence="2" id="KW-1185">Reference proteome</keyword>
<sequence length="76" mass="8277">MGEVAPKVILNLHRKSTLSYANPPLLTVQEGTPGKEACETTTMINEGTLQRRSIDLNDSNRFLNLIHSNAGSISPD</sequence>
<dbReference type="EMBL" id="BPLR01016424">
    <property type="protein sequence ID" value="GIY83764.1"/>
    <property type="molecule type" value="Genomic_DNA"/>
</dbReference>
<dbReference type="Proteomes" id="UP001054945">
    <property type="component" value="Unassembled WGS sequence"/>
</dbReference>
<comment type="caution">
    <text evidence="1">The sequence shown here is derived from an EMBL/GenBank/DDBJ whole genome shotgun (WGS) entry which is preliminary data.</text>
</comment>
<evidence type="ECO:0000313" key="2">
    <source>
        <dbReference type="Proteomes" id="UP001054945"/>
    </source>
</evidence>
<accession>A0AAV4WPW0</accession>
<evidence type="ECO:0000313" key="1">
    <source>
        <dbReference type="EMBL" id="GIY83764.1"/>
    </source>
</evidence>
<reference evidence="1 2" key="1">
    <citation type="submission" date="2021-06" db="EMBL/GenBank/DDBJ databases">
        <title>Caerostris extrusa draft genome.</title>
        <authorList>
            <person name="Kono N."/>
            <person name="Arakawa K."/>
        </authorList>
    </citation>
    <scope>NUCLEOTIDE SEQUENCE [LARGE SCALE GENOMIC DNA]</scope>
</reference>
<protein>
    <submittedName>
        <fullName evidence="1">Uncharacterized protein</fullName>
    </submittedName>
</protein>
<organism evidence="1 2">
    <name type="scientific">Caerostris extrusa</name>
    <name type="common">Bark spider</name>
    <name type="synonym">Caerostris bankana</name>
    <dbReference type="NCBI Taxonomy" id="172846"/>
    <lineage>
        <taxon>Eukaryota</taxon>
        <taxon>Metazoa</taxon>
        <taxon>Ecdysozoa</taxon>
        <taxon>Arthropoda</taxon>
        <taxon>Chelicerata</taxon>
        <taxon>Arachnida</taxon>
        <taxon>Araneae</taxon>
        <taxon>Araneomorphae</taxon>
        <taxon>Entelegynae</taxon>
        <taxon>Araneoidea</taxon>
        <taxon>Araneidae</taxon>
        <taxon>Caerostris</taxon>
    </lineage>
</organism>
<gene>
    <name evidence="1" type="ORF">CEXT_255421</name>
</gene>